<dbReference type="InterPro" id="IPR037424">
    <property type="entry name" value="NocR_PBP2"/>
</dbReference>
<evidence type="ECO:0000259" key="5">
    <source>
        <dbReference type="PROSITE" id="PS50931"/>
    </source>
</evidence>
<dbReference type="CDD" id="cd08415">
    <property type="entry name" value="PBP2_LysR_opines_like"/>
    <property type="match status" value="1"/>
</dbReference>
<evidence type="ECO:0000256" key="3">
    <source>
        <dbReference type="ARBA" id="ARBA00023125"/>
    </source>
</evidence>
<evidence type="ECO:0000256" key="4">
    <source>
        <dbReference type="ARBA" id="ARBA00023163"/>
    </source>
</evidence>
<dbReference type="InterPro" id="IPR036390">
    <property type="entry name" value="WH_DNA-bd_sf"/>
</dbReference>
<keyword evidence="2" id="KW-0805">Transcription regulation</keyword>
<organism evidence="6 7">
    <name type="scientific">Bordetella genomosp. 12</name>
    <dbReference type="NCBI Taxonomy" id="463035"/>
    <lineage>
        <taxon>Bacteria</taxon>
        <taxon>Pseudomonadati</taxon>
        <taxon>Pseudomonadota</taxon>
        <taxon>Betaproteobacteria</taxon>
        <taxon>Burkholderiales</taxon>
        <taxon>Alcaligenaceae</taxon>
        <taxon>Bordetella</taxon>
    </lineage>
</organism>
<dbReference type="AlphaFoldDB" id="A0A261VBK8"/>
<dbReference type="Pfam" id="PF03466">
    <property type="entry name" value="LysR_substrate"/>
    <property type="match status" value="1"/>
</dbReference>
<dbReference type="SUPFAM" id="SSF53850">
    <property type="entry name" value="Periplasmic binding protein-like II"/>
    <property type="match status" value="1"/>
</dbReference>
<dbReference type="InterPro" id="IPR036388">
    <property type="entry name" value="WH-like_DNA-bd_sf"/>
</dbReference>
<dbReference type="SUPFAM" id="SSF46785">
    <property type="entry name" value="Winged helix' DNA-binding domain"/>
    <property type="match status" value="1"/>
</dbReference>
<comment type="caution">
    <text evidence="6">The sequence shown here is derived from an EMBL/GenBank/DDBJ whole genome shotgun (WGS) entry which is preliminary data.</text>
</comment>
<dbReference type="GO" id="GO:0003700">
    <property type="term" value="F:DNA-binding transcription factor activity"/>
    <property type="evidence" value="ECO:0007669"/>
    <property type="project" value="InterPro"/>
</dbReference>
<sequence length="304" mass="34174">MKLNIRQIEVFRAVMITGTIRGASELLYVSQPAISRLLSHTEERIGFPLFQRIRGRLHPTLEAKKLFHEVEIVYDSVQRVNDMARELFEHQEGILNIVASPSLGQMLIPTAIASYRHTHPSVKLTFHYLTHIPLTERLLKRRADLAITILPINHPNLEQEELATASLVCICPYNHPLSRRAFLQIKDLLPYPFISYERSSPFGLMVQSMFEASGEALRPVVEVGSPQNACALVQAGVGIALVDQFSARSWAASRFVTRPIEPSPPLKAYLVRLRDEPMSQISQSFMDTLKEVIHKDGHAGIGAP</sequence>
<dbReference type="Proteomes" id="UP000216429">
    <property type="component" value="Unassembled WGS sequence"/>
</dbReference>
<dbReference type="GO" id="GO:0043565">
    <property type="term" value="F:sequence-specific DNA binding"/>
    <property type="evidence" value="ECO:0007669"/>
    <property type="project" value="TreeGrafter"/>
</dbReference>
<proteinExistence type="inferred from homology"/>
<keyword evidence="4" id="KW-0804">Transcription</keyword>
<reference evidence="7" key="1">
    <citation type="submission" date="2017-05" db="EMBL/GenBank/DDBJ databases">
        <title>Complete and WGS of Bordetella genogroups.</title>
        <authorList>
            <person name="Spilker T."/>
            <person name="Lipuma J."/>
        </authorList>
    </citation>
    <scope>NUCLEOTIDE SEQUENCE [LARGE SCALE GENOMIC DNA]</scope>
    <source>
        <strain evidence="7">AU6712</strain>
    </source>
</reference>
<accession>A0A261VBK8</accession>
<name>A0A261VBK8_9BORD</name>
<evidence type="ECO:0000256" key="1">
    <source>
        <dbReference type="ARBA" id="ARBA00009437"/>
    </source>
</evidence>
<dbReference type="PANTHER" id="PTHR30427">
    <property type="entry name" value="TRANSCRIPTIONAL ACTIVATOR PROTEIN LYSR"/>
    <property type="match status" value="1"/>
</dbReference>
<feature type="domain" description="HTH lysR-type" evidence="5">
    <location>
        <begin position="3"/>
        <end position="60"/>
    </location>
</feature>
<keyword evidence="3" id="KW-0238">DNA-binding</keyword>
<dbReference type="Gene3D" id="3.40.190.290">
    <property type="match status" value="1"/>
</dbReference>
<dbReference type="PANTHER" id="PTHR30427:SF1">
    <property type="entry name" value="TRANSCRIPTIONAL ACTIVATOR PROTEIN LYSR"/>
    <property type="match status" value="1"/>
</dbReference>
<evidence type="ECO:0000313" key="6">
    <source>
        <dbReference type="EMBL" id="OZI70932.1"/>
    </source>
</evidence>
<dbReference type="RefSeq" id="WP_094814132.1">
    <property type="nucleotide sequence ID" value="NZ_NEVU01000003.1"/>
</dbReference>
<keyword evidence="7" id="KW-1185">Reference proteome</keyword>
<evidence type="ECO:0000313" key="7">
    <source>
        <dbReference type="Proteomes" id="UP000216429"/>
    </source>
</evidence>
<gene>
    <name evidence="6" type="ORF">CAL22_13615</name>
</gene>
<dbReference type="Gene3D" id="1.10.10.10">
    <property type="entry name" value="Winged helix-like DNA-binding domain superfamily/Winged helix DNA-binding domain"/>
    <property type="match status" value="1"/>
</dbReference>
<comment type="similarity">
    <text evidence="1">Belongs to the LysR transcriptional regulatory family.</text>
</comment>
<dbReference type="GO" id="GO:0010628">
    <property type="term" value="P:positive regulation of gene expression"/>
    <property type="evidence" value="ECO:0007669"/>
    <property type="project" value="TreeGrafter"/>
</dbReference>
<evidence type="ECO:0000256" key="2">
    <source>
        <dbReference type="ARBA" id="ARBA00023015"/>
    </source>
</evidence>
<dbReference type="PROSITE" id="PS50931">
    <property type="entry name" value="HTH_LYSR"/>
    <property type="match status" value="1"/>
</dbReference>
<dbReference type="InterPro" id="IPR005119">
    <property type="entry name" value="LysR_subst-bd"/>
</dbReference>
<dbReference type="InterPro" id="IPR000847">
    <property type="entry name" value="LysR_HTH_N"/>
</dbReference>
<dbReference type="Pfam" id="PF00126">
    <property type="entry name" value="HTH_1"/>
    <property type="match status" value="1"/>
</dbReference>
<dbReference type="OrthoDB" id="110033at2"/>
<protein>
    <submittedName>
        <fullName evidence="6">LysR family transcriptional regulator</fullName>
    </submittedName>
</protein>
<dbReference type="GO" id="GO:0009089">
    <property type="term" value="P:lysine biosynthetic process via diaminopimelate"/>
    <property type="evidence" value="ECO:0007669"/>
    <property type="project" value="TreeGrafter"/>
</dbReference>
<dbReference type="EMBL" id="NEVU01000003">
    <property type="protein sequence ID" value="OZI70932.1"/>
    <property type="molecule type" value="Genomic_DNA"/>
</dbReference>